<dbReference type="AlphaFoldDB" id="A0AAD2DPJ7"/>
<proteinExistence type="predicted"/>
<keyword evidence="2" id="KW-1185">Reference proteome</keyword>
<accession>A0AAD2DPJ7</accession>
<gene>
    <name evidence="1" type="ORF">FPE_LOCUS6725</name>
</gene>
<reference evidence="1" key="1">
    <citation type="submission" date="2023-05" db="EMBL/GenBank/DDBJ databases">
        <authorList>
            <person name="Huff M."/>
        </authorList>
    </citation>
    <scope>NUCLEOTIDE SEQUENCE</scope>
</reference>
<evidence type="ECO:0000313" key="1">
    <source>
        <dbReference type="EMBL" id="CAI9759295.1"/>
    </source>
</evidence>
<name>A0AAD2DPJ7_9LAMI</name>
<organism evidence="1 2">
    <name type="scientific">Fraxinus pennsylvanica</name>
    <dbReference type="NCBI Taxonomy" id="56036"/>
    <lineage>
        <taxon>Eukaryota</taxon>
        <taxon>Viridiplantae</taxon>
        <taxon>Streptophyta</taxon>
        <taxon>Embryophyta</taxon>
        <taxon>Tracheophyta</taxon>
        <taxon>Spermatophyta</taxon>
        <taxon>Magnoliopsida</taxon>
        <taxon>eudicotyledons</taxon>
        <taxon>Gunneridae</taxon>
        <taxon>Pentapetalae</taxon>
        <taxon>asterids</taxon>
        <taxon>lamiids</taxon>
        <taxon>Lamiales</taxon>
        <taxon>Oleaceae</taxon>
        <taxon>Oleeae</taxon>
        <taxon>Fraxinus</taxon>
    </lineage>
</organism>
<evidence type="ECO:0000313" key="2">
    <source>
        <dbReference type="Proteomes" id="UP000834106"/>
    </source>
</evidence>
<sequence>MEENKRKSAYGAATAMANHSLLENYGVKDARIREIALGLHNLRLKLPVDAHKAPVLSTNVLPTDSDWRDHGAVIGVKDQLPFMIPHVKASSPPISSSIQKLLSNSSDFSLQGFPLFNMDPPPQSTWITSSSGGDDTTAKIESMMEVAGVELGPHPQRKCFWVWTFHLHTTTMLQAPSHGGILVKKKTWTGKTTRC</sequence>
<protein>
    <submittedName>
        <fullName evidence="1">Uncharacterized protein</fullName>
    </submittedName>
</protein>
<dbReference type="Proteomes" id="UP000834106">
    <property type="component" value="Chromosome 4"/>
</dbReference>
<dbReference type="EMBL" id="OU503039">
    <property type="protein sequence ID" value="CAI9759295.1"/>
    <property type="molecule type" value="Genomic_DNA"/>
</dbReference>